<dbReference type="Gene3D" id="3.40.50.620">
    <property type="entry name" value="HUPs"/>
    <property type="match status" value="1"/>
</dbReference>
<dbReference type="PANTHER" id="PTHR30336:SF20">
    <property type="entry name" value="DUF218 DOMAIN-CONTAINING PROTEIN"/>
    <property type="match status" value="1"/>
</dbReference>
<protein>
    <submittedName>
        <fullName evidence="3">Uncharacterized SAM-binding protein YcdF (DUF218 family)</fullName>
    </submittedName>
</protein>
<dbReference type="InterPro" id="IPR014729">
    <property type="entry name" value="Rossmann-like_a/b/a_fold"/>
</dbReference>
<dbReference type="Pfam" id="PF02698">
    <property type="entry name" value="DUF218"/>
    <property type="match status" value="1"/>
</dbReference>
<gene>
    <name evidence="3" type="ORF">J2S19_001432</name>
</gene>
<accession>A0ABT9ZFZ8</accession>
<evidence type="ECO:0000313" key="4">
    <source>
        <dbReference type="Proteomes" id="UP001234495"/>
    </source>
</evidence>
<dbReference type="EMBL" id="JAUSUD010000004">
    <property type="protein sequence ID" value="MDQ0230180.1"/>
    <property type="molecule type" value="Genomic_DNA"/>
</dbReference>
<dbReference type="InterPro" id="IPR003848">
    <property type="entry name" value="DUF218"/>
</dbReference>
<dbReference type="Proteomes" id="UP001234495">
    <property type="component" value="Unassembled WGS sequence"/>
</dbReference>
<keyword evidence="1" id="KW-1133">Transmembrane helix</keyword>
<keyword evidence="1" id="KW-0812">Transmembrane</keyword>
<evidence type="ECO:0000313" key="3">
    <source>
        <dbReference type="EMBL" id="MDQ0230180.1"/>
    </source>
</evidence>
<sequence length="199" mass="22736">MTRKSLLRLVIILLISFFIFIIHSAISIWSFSKQNQFVQTDAAIVLGAAVWHDEPSPVFRERITHAITLYENDYVEKIIFTGGKGKGSHVSEAEVAKAYAIKHDVHPDDILIETKSKITEENLIYAHEIASEKDLNTFTIVSDPLHMKRAMLMAKTIGIEEIYSSPTQTSAYKTVKSQIPFFLRELVYYVGYKFSFPFK</sequence>
<keyword evidence="4" id="KW-1185">Reference proteome</keyword>
<evidence type="ECO:0000259" key="2">
    <source>
        <dbReference type="Pfam" id="PF02698"/>
    </source>
</evidence>
<feature type="domain" description="DUF218" evidence="2">
    <location>
        <begin position="41"/>
        <end position="186"/>
    </location>
</feature>
<evidence type="ECO:0000256" key="1">
    <source>
        <dbReference type="SAM" id="Phobius"/>
    </source>
</evidence>
<dbReference type="RefSeq" id="WP_307339084.1">
    <property type="nucleotide sequence ID" value="NZ_JAUSUD010000004.1"/>
</dbReference>
<organism evidence="3 4">
    <name type="scientific">Metabacillus malikii</name>
    <dbReference type="NCBI Taxonomy" id="1504265"/>
    <lineage>
        <taxon>Bacteria</taxon>
        <taxon>Bacillati</taxon>
        <taxon>Bacillota</taxon>
        <taxon>Bacilli</taxon>
        <taxon>Bacillales</taxon>
        <taxon>Bacillaceae</taxon>
        <taxon>Metabacillus</taxon>
    </lineage>
</organism>
<comment type="caution">
    <text evidence="3">The sequence shown here is derived from an EMBL/GenBank/DDBJ whole genome shotgun (WGS) entry which is preliminary data.</text>
</comment>
<keyword evidence="1" id="KW-0472">Membrane</keyword>
<dbReference type="CDD" id="cd06259">
    <property type="entry name" value="YdcF-like"/>
    <property type="match status" value="1"/>
</dbReference>
<name>A0ABT9ZFZ8_9BACI</name>
<reference evidence="3 4" key="1">
    <citation type="submission" date="2023-07" db="EMBL/GenBank/DDBJ databases">
        <title>Genomic Encyclopedia of Type Strains, Phase IV (KMG-IV): sequencing the most valuable type-strain genomes for metagenomic binning, comparative biology and taxonomic classification.</title>
        <authorList>
            <person name="Goeker M."/>
        </authorList>
    </citation>
    <scope>NUCLEOTIDE SEQUENCE [LARGE SCALE GENOMIC DNA]</scope>
    <source>
        <strain evidence="3 4">DSM 29005</strain>
    </source>
</reference>
<dbReference type="InterPro" id="IPR051599">
    <property type="entry name" value="Cell_Envelope_Assoc"/>
</dbReference>
<proteinExistence type="predicted"/>
<dbReference type="PANTHER" id="PTHR30336">
    <property type="entry name" value="INNER MEMBRANE PROTEIN, PROBABLE PERMEASE"/>
    <property type="match status" value="1"/>
</dbReference>
<feature type="transmembrane region" description="Helical" evidence="1">
    <location>
        <begin position="7"/>
        <end position="31"/>
    </location>
</feature>